<sequence>MKPFDLLDLTKNIEYMLGRKKHRKKYMPRIIDIDILVHGASVMETKELVIPHPNIVHRKFVLIPFDEIAPDYKIPLINSSVHELLVNCEDQSFVGLHDMENKA</sequence>
<proteinExistence type="predicted"/>
<evidence type="ECO:0000256" key="4">
    <source>
        <dbReference type="ARBA" id="ARBA00022741"/>
    </source>
</evidence>
<evidence type="ECO:0000256" key="3">
    <source>
        <dbReference type="ARBA" id="ARBA00022679"/>
    </source>
</evidence>
<dbReference type="GO" id="GO:0046656">
    <property type="term" value="P:folic acid biosynthetic process"/>
    <property type="evidence" value="ECO:0007669"/>
    <property type="project" value="UniProtKB-KW"/>
</dbReference>
<dbReference type="GO" id="GO:0016301">
    <property type="term" value="F:kinase activity"/>
    <property type="evidence" value="ECO:0007669"/>
    <property type="project" value="UniProtKB-KW"/>
</dbReference>
<dbReference type="GO" id="GO:0003848">
    <property type="term" value="F:2-amino-4-hydroxy-6-hydroxymethyldihydropteridine diphosphokinase activity"/>
    <property type="evidence" value="ECO:0007669"/>
    <property type="project" value="UniProtKB-EC"/>
</dbReference>
<evidence type="ECO:0000313" key="9">
    <source>
        <dbReference type="EMBL" id="SVC54734.1"/>
    </source>
</evidence>
<protein>
    <recommendedName>
        <fullName evidence="2">2-amino-4-hydroxy-6-hydroxymethyldihydropteridine diphosphokinase</fullName>
        <ecNumber evidence="2">2.7.6.3</ecNumber>
    </recommendedName>
</protein>
<evidence type="ECO:0000259" key="8">
    <source>
        <dbReference type="Pfam" id="PF01288"/>
    </source>
</evidence>
<feature type="domain" description="7,8-dihydro-6-hydroxymethylpterin-pyrophosphokinase" evidence="8">
    <location>
        <begin position="2"/>
        <end position="70"/>
    </location>
</feature>
<dbReference type="GO" id="GO:0005524">
    <property type="term" value="F:ATP binding"/>
    <property type="evidence" value="ECO:0007669"/>
    <property type="project" value="UniProtKB-KW"/>
</dbReference>
<dbReference type="InterPro" id="IPR000550">
    <property type="entry name" value="Hppk"/>
</dbReference>
<keyword evidence="3" id="KW-0808">Transferase</keyword>
<dbReference type="NCBIfam" id="TIGR01498">
    <property type="entry name" value="folK"/>
    <property type="match status" value="1"/>
</dbReference>
<comment type="pathway">
    <text evidence="1">Cofactor biosynthesis; tetrahydrofolate biosynthesis; 2-amino-4-hydroxy-6-hydroxymethyl-7,8-dihydropteridine diphosphate from 7,8-dihydroneopterin triphosphate: step 4/4.</text>
</comment>
<keyword evidence="6" id="KW-0067">ATP-binding</keyword>
<gene>
    <name evidence="9" type="ORF">METZ01_LOCUS307588</name>
</gene>
<dbReference type="Gene3D" id="3.30.70.560">
    <property type="entry name" value="7,8-Dihydro-6-hydroxymethylpterin-pyrophosphokinase HPPK"/>
    <property type="match status" value="1"/>
</dbReference>
<dbReference type="EC" id="2.7.6.3" evidence="2"/>
<organism evidence="9">
    <name type="scientific">marine metagenome</name>
    <dbReference type="NCBI Taxonomy" id="408172"/>
    <lineage>
        <taxon>unclassified sequences</taxon>
        <taxon>metagenomes</taxon>
        <taxon>ecological metagenomes</taxon>
    </lineage>
</organism>
<reference evidence="9" key="1">
    <citation type="submission" date="2018-05" db="EMBL/GenBank/DDBJ databases">
        <authorList>
            <person name="Lanie J.A."/>
            <person name="Ng W.-L."/>
            <person name="Kazmierczak K.M."/>
            <person name="Andrzejewski T.M."/>
            <person name="Davidsen T.M."/>
            <person name="Wayne K.J."/>
            <person name="Tettelin H."/>
            <person name="Glass J.I."/>
            <person name="Rusch D."/>
            <person name="Podicherti R."/>
            <person name="Tsui H.-C.T."/>
            <person name="Winkler M.E."/>
        </authorList>
    </citation>
    <scope>NUCLEOTIDE SEQUENCE</scope>
</reference>
<keyword evidence="5" id="KW-0418">Kinase</keyword>
<dbReference type="InterPro" id="IPR035907">
    <property type="entry name" value="Hppk_sf"/>
</dbReference>
<keyword evidence="4" id="KW-0547">Nucleotide-binding</keyword>
<dbReference type="AlphaFoldDB" id="A0A382N0H2"/>
<dbReference type="UniPathway" id="UPA00077">
    <property type="reaction ID" value="UER00155"/>
</dbReference>
<dbReference type="Pfam" id="PF01288">
    <property type="entry name" value="HPPK"/>
    <property type="match status" value="1"/>
</dbReference>
<evidence type="ECO:0000256" key="5">
    <source>
        <dbReference type="ARBA" id="ARBA00022777"/>
    </source>
</evidence>
<evidence type="ECO:0000256" key="7">
    <source>
        <dbReference type="ARBA" id="ARBA00022909"/>
    </source>
</evidence>
<dbReference type="SUPFAM" id="SSF55083">
    <property type="entry name" value="6-hydroxymethyl-7,8-dihydropterin pyrophosphokinase, HPPK"/>
    <property type="match status" value="1"/>
</dbReference>
<evidence type="ECO:0000256" key="6">
    <source>
        <dbReference type="ARBA" id="ARBA00022840"/>
    </source>
</evidence>
<dbReference type="EMBL" id="UINC01097212">
    <property type="protein sequence ID" value="SVC54734.1"/>
    <property type="molecule type" value="Genomic_DNA"/>
</dbReference>
<dbReference type="PANTHER" id="PTHR43071:SF1">
    <property type="entry name" value="2-AMINO-4-HYDROXY-6-HYDROXYMETHYLDIHYDROPTERIDINE PYROPHOSPHOKINASE"/>
    <property type="match status" value="1"/>
</dbReference>
<dbReference type="GO" id="GO:0046654">
    <property type="term" value="P:tetrahydrofolate biosynthetic process"/>
    <property type="evidence" value="ECO:0007669"/>
    <property type="project" value="UniProtKB-UniPathway"/>
</dbReference>
<accession>A0A382N0H2</accession>
<evidence type="ECO:0000256" key="1">
    <source>
        <dbReference type="ARBA" id="ARBA00005051"/>
    </source>
</evidence>
<dbReference type="PANTHER" id="PTHR43071">
    <property type="entry name" value="2-AMINO-4-HYDROXY-6-HYDROXYMETHYLDIHYDROPTERIDINE PYROPHOSPHOKINASE"/>
    <property type="match status" value="1"/>
</dbReference>
<name>A0A382N0H2_9ZZZZ</name>
<evidence type="ECO:0000256" key="2">
    <source>
        <dbReference type="ARBA" id="ARBA00013253"/>
    </source>
</evidence>
<keyword evidence="7" id="KW-0289">Folate biosynthesis</keyword>